<dbReference type="InterPro" id="IPR008271">
    <property type="entry name" value="Ser/Thr_kinase_AS"/>
</dbReference>
<feature type="compositionally biased region" description="Acidic residues" evidence="6">
    <location>
        <begin position="44"/>
        <end position="53"/>
    </location>
</feature>
<evidence type="ECO:0000313" key="8">
    <source>
        <dbReference type="EMBL" id="KJX96471.1"/>
    </source>
</evidence>
<sequence>MAGSQQSGSTGLRKLARIKALGKSQAANAEAPKCNLAELNVAAEENEDEDGNDGDQNSGGEPARKKAKDKEDSPQGRSDRSAPKSQGRPNEGGGSTGRRGTPDQVEAGASGLANEGGEENAGNDETEKEPTKISATNLKLNLDYIRSIVLSGHVDEVPVGLEKQMECVSAMNEQDMRKAMKILQELIGGYGTRTLLWSLRVWPIEAYMNVPIHFDGRWDVFEDDAIVTFRDNWRDTCIEAQRKNATRREVEGFVDGYRKAKFLLKLGVEVDVGKTSVILLTEVEQAAFEGIHAEAREYIQRYDEFIYPPDGQDPSCHLFVWRMWDKMDPLRKEWIEKTRALWSNALDSASGEESKSLYLLYTQASRHMELGGWPMSEECVKNQKMIVRHEWRDLEAAVPANEVDSAAYVHELGNEAKRLLENFVFIAPPGKDNTMSWATFIDETLRPLFGTGESLAYWTKLWHTTIVRQRVLDEADARLLEGLKQVMDEEQSQPNPPKPYGPNMARYYRDWDIVMKRATEEVTKSRKNGLCVRTEEVTVGRANDLYVRTVECRKTCGVLISPIDWPRDVNFEQYCADLSAYISERVRAIWQQHWREWKTLREISDEQYTNQYNAMVDAVKRGQEYWPPETPAPEIYRGKEQAEALGVRKSDRSGLEGSWNFNGTLGSGAYGHVGYWTKKDGNTRHIVDRIAVKESYLSRTWNFPTHWIGEADYHKPREFFYARELASMPESRNVVKPRSEIPIRMIWSVFESLASVLCLMKSGTLPDASRAEQPTYPGMIHEDLKPDNIFLSTPSGDIWDGLPTFKIGDFGFVRSNVDDLATMDRTGTAVFLPPDPHPSSAGDVWRTGKIMLDLMNRQTWHRERDETYDLKLRELDNYVGNRFPPSLRTLVRECLSMQPNQRPTCRVVDMKRH</sequence>
<evidence type="ECO:0000256" key="4">
    <source>
        <dbReference type="ARBA" id="ARBA00022777"/>
    </source>
</evidence>
<dbReference type="PANTHER" id="PTHR43671:SF13">
    <property type="entry name" value="SERINE_THREONINE-PROTEIN KINASE NEK2"/>
    <property type="match status" value="1"/>
</dbReference>
<protein>
    <recommendedName>
        <fullName evidence="1">non-specific serine/threonine protein kinase</fullName>
        <ecNumber evidence="1">2.7.11.1</ecNumber>
    </recommendedName>
</protein>
<dbReference type="InterPro" id="IPR050660">
    <property type="entry name" value="NEK_Ser/Thr_kinase"/>
</dbReference>
<name>A0A0F4GGG4_9PEZI</name>
<keyword evidence="2" id="KW-0808">Transferase</keyword>
<evidence type="ECO:0000256" key="3">
    <source>
        <dbReference type="ARBA" id="ARBA00022741"/>
    </source>
</evidence>
<keyword evidence="9" id="KW-1185">Reference proteome</keyword>
<dbReference type="Pfam" id="PF00069">
    <property type="entry name" value="Pkinase"/>
    <property type="match status" value="1"/>
</dbReference>
<dbReference type="InterPro" id="IPR000719">
    <property type="entry name" value="Prot_kinase_dom"/>
</dbReference>
<evidence type="ECO:0000313" key="9">
    <source>
        <dbReference type="Proteomes" id="UP000033647"/>
    </source>
</evidence>
<dbReference type="GO" id="GO:0004674">
    <property type="term" value="F:protein serine/threonine kinase activity"/>
    <property type="evidence" value="ECO:0007669"/>
    <property type="project" value="UniProtKB-EC"/>
</dbReference>
<dbReference type="EMBL" id="LAFY01000615">
    <property type="protein sequence ID" value="KJX96471.1"/>
    <property type="molecule type" value="Genomic_DNA"/>
</dbReference>
<evidence type="ECO:0000256" key="1">
    <source>
        <dbReference type="ARBA" id="ARBA00012513"/>
    </source>
</evidence>
<dbReference type="PROSITE" id="PS00108">
    <property type="entry name" value="PROTEIN_KINASE_ST"/>
    <property type="match status" value="1"/>
</dbReference>
<evidence type="ECO:0000256" key="2">
    <source>
        <dbReference type="ARBA" id="ARBA00022679"/>
    </source>
</evidence>
<dbReference type="Proteomes" id="UP000033647">
    <property type="component" value="Unassembled WGS sequence"/>
</dbReference>
<feature type="compositionally biased region" description="Low complexity" evidence="6">
    <location>
        <begin position="106"/>
        <end position="115"/>
    </location>
</feature>
<accession>A0A0F4GGG4</accession>
<evidence type="ECO:0000256" key="6">
    <source>
        <dbReference type="SAM" id="MobiDB-lite"/>
    </source>
</evidence>
<dbReference type="STRING" id="1047168.A0A0F4GGG4"/>
<evidence type="ECO:0000259" key="7">
    <source>
        <dbReference type="PROSITE" id="PS50011"/>
    </source>
</evidence>
<keyword evidence="4" id="KW-0418">Kinase</keyword>
<keyword evidence="5" id="KW-0067">ATP-binding</keyword>
<keyword evidence="3" id="KW-0547">Nucleotide-binding</keyword>
<organism evidence="8 9">
    <name type="scientific">Zymoseptoria brevis</name>
    <dbReference type="NCBI Taxonomy" id="1047168"/>
    <lineage>
        <taxon>Eukaryota</taxon>
        <taxon>Fungi</taxon>
        <taxon>Dikarya</taxon>
        <taxon>Ascomycota</taxon>
        <taxon>Pezizomycotina</taxon>
        <taxon>Dothideomycetes</taxon>
        <taxon>Dothideomycetidae</taxon>
        <taxon>Mycosphaerellales</taxon>
        <taxon>Mycosphaerellaceae</taxon>
        <taxon>Zymoseptoria</taxon>
    </lineage>
</organism>
<dbReference type="SUPFAM" id="SSF56112">
    <property type="entry name" value="Protein kinase-like (PK-like)"/>
    <property type="match status" value="1"/>
</dbReference>
<dbReference type="Gene3D" id="1.10.510.10">
    <property type="entry name" value="Transferase(Phosphotransferase) domain 1"/>
    <property type="match status" value="1"/>
</dbReference>
<gene>
    <name evidence="8" type="ORF">TI39_contig623g00016</name>
</gene>
<comment type="caution">
    <text evidence="8">The sequence shown here is derived from an EMBL/GenBank/DDBJ whole genome shotgun (WGS) entry which is preliminary data.</text>
</comment>
<dbReference type="PANTHER" id="PTHR43671">
    <property type="entry name" value="SERINE/THREONINE-PROTEIN KINASE NEK"/>
    <property type="match status" value="1"/>
</dbReference>
<feature type="domain" description="Protein kinase" evidence="7">
    <location>
        <begin position="659"/>
        <end position="913"/>
    </location>
</feature>
<proteinExistence type="predicted"/>
<dbReference type="EC" id="2.7.11.1" evidence="1"/>
<dbReference type="InterPro" id="IPR011009">
    <property type="entry name" value="Kinase-like_dom_sf"/>
</dbReference>
<dbReference type="AlphaFoldDB" id="A0A0F4GGG4"/>
<feature type="region of interest" description="Disordered" evidence="6">
    <location>
        <begin position="21"/>
        <end position="132"/>
    </location>
</feature>
<dbReference type="PROSITE" id="PS50011">
    <property type="entry name" value="PROTEIN_KINASE_DOM"/>
    <property type="match status" value="1"/>
</dbReference>
<dbReference type="SMART" id="SM00220">
    <property type="entry name" value="S_TKc"/>
    <property type="match status" value="1"/>
</dbReference>
<reference evidence="8 9" key="1">
    <citation type="submission" date="2015-03" db="EMBL/GenBank/DDBJ databases">
        <title>RNA-seq based gene annotation and comparative genomics of four Zymoseptoria species reveal species-specific pathogenicity related genes and transposable element activity.</title>
        <authorList>
            <person name="Grandaubert J."/>
            <person name="Bhattacharyya A."/>
            <person name="Stukenbrock E.H."/>
        </authorList>
    </citation>
    <scope>NUCLEOTIDE SEQUENCE [LARGE SCALE GENOMIC DNA]</scope>
    <source>
        <strain evidence="8 9">Zb18110</strain>
    </source>
</reference>
<dbReference type="GO" id="GO:0005524">
    <property type="term" value="F:ATP binding"/>
    <property type="evidence" value="ECO:0007669"/>
    <property type="project" value="UniProtKB-KW"/>
</dbReference>
<dbReference type="OrthoDB" id="310217at2759"/>
<evidence type="ECO:0000256" key="5">
    <source>
        <dbReference type="ARBA" id="ARBA00022840"/>
    </source>
</evidence>
<feature type="compositionally biased region" description="Acidic residues" evidence="6">
    <location>
        <begin position="116"/>
        <end position="127"/>
    </location>
</feature>
<feature type="compositionally biased region" description="Basic and acidic residues" evidence="6">
    <location>
        <begin position="62"/>
        <end position="82"/>
    </location>
</feature>